<evidence type="ECO:0000256" key="3">
    <source>
        <dbReference type="ARBA" id="ARBA00004600"/>
    </source>
</evidence>
<comment type="caution">
    <text evidence="11">The sequence shown here is derived from an EMBL/GenBank/DDBJ whole genome shotgun (WGS) entry which is preliminary data.</text>
</comment>
<dbReference type="Proteomes" id="UP001420932">
    <property type="component" value="Unassembled WGS sequence"/>
</dbReference>
<evidence type="ECO:0000256" key="5">
    <source>
        <dbReference type="ARBA" id="ARBA00023034"/>
    </source>
</evidence>
<feature type="region of interest" description="Disordered" evidence="9">
    <location>
        <begin position="309"/>
        <end position="354"/>
    </location>
</feature>
<evidence type="ECO:0000259" key="10">
    <source>
        <dbReference type="PROSITE" id="PS50942"/>
    </source>
</evidence>
<dbReference type="GO" id="GO:0005545">
    <property type="term" value="F:1-phosphatidylinositol binding"/>
    <property type="evidence" value="ECO:0007669"/>
    <property type="project" value="InterPro"/>
</dbReference>
<evidence type="ECO:0000256" key="6">
    <source>
        <dbReference type="ARBA" id="ARBA00023136"/>
    </source>
</evidence>
<dbReference type="InterPro" id="IPR008942">
    <property type="entry name" value="ENTH_VHS"/>
</dbReference>
<dbReference type="SMART" id="SM00273">
    <property type="entry name" value="ENTH"/>
    <property type="match status" value="1"/>
</dbReference>
<keyword evidence="8" id="KW-0968">Cytoplasmic vesicle</keyword>
<evidence type="ECO:0000256" key="8">
    <source>
        <dbReference type="ARBA" id="ARBA00023329"/>
    </source>
</evidence>
<keyword evidence="5" id="KW-0333">Golgi apparatus</keyword>
<dbReference type="GO" id="GO:0006900">
    <property type="term" value="P:vesicle budding from membrane"/>
    <property type="evidence" value="ECO:0007669"/>
    <property type="project" value="TreeGrafter"/>
</dbReference>
<evidence type="ECO:0000313" key="11">
    <source>
        <dbReference type="EMBL" id="KAK9151555.1"/>
    </source>
</evidence>
<dbReference type="Gene3D" id="1.25.40.90">
    <property type="match status" value="1"/>
</dbReference>
<accession>A0AAP0PR89</accession>
<dbReference type="GO" id="GO:0005905">
    <property type="term" value="C:clathrin-coated pit"/>
    <property type="evidence" value="ECO:0007669"/>
    <property type="project" value="UniProtKB-SubCell"/>
</dbReference>
<gene>
    <name evidence="11" type="ORF">Syun_009864</name>
</gene>
<dbReference type="FunFam" id="1.20.58.150:FF:000005">
    <property type="entry name" value="putative clathrin assembly protein At2g25430"/>
    <property type="match status" value="1"/>
</dbReference>
<keyword evidence="4" id="KW-0254">Endocytosis</keyword>
<reference evidence="11 12" key="1">
    <citation type="submission" date="2024-01" db="EMBL/GenBank/DDBJ databases">
        <title>Genome assemblies of Stephania.</title>
        <authorList>
            <person name="Yang L."/>
        </authorList>
    </citation>
    <scope>NUCLEOTIDE SEQUENCE [LARGE SCALE GENOMIC DNA]</scope>
    <source>
        <strain evidence="11">YNDBR</strain>
        <tissue evidence="11">Leaf</tissue>
    </source>
</reference>
<dbReference type="Pfam" id="PF07651">
    <property type="entry name" value="ANTH"/>
    <property type="match status" value="1"/>
</dbReference>
<dbReference type="SUPFAM" id="SSF48464">
    <property type="entry name" value="ENTH/VHS domain"/>
    <property type="match status" value="1"/>
</dbReference>
<dbReference type="PANTHER" id="PTHR22951:SF75">
    <property type="entry name" value="CLATHRIN COAT ASSEMBLY PROTEIN AP180"/>
    <property type="match status" value="1"/>
</dbReference>
<dbReference type="GO" id="GO:0048268">
    <property type="term" value="P:clathrin coat assembly"/>
    <property type="evidence" value="ECO:0007669"/>
    <property type="project" value="InterPro"/>
</dbReference>
<evidence type="ECO:0000256" key="9">
    <source>
        <dbReference type="SAM" id="MobiDB-lite"/>
    </source>
</evidence>
<dbReference type="SUPFAM" id="SSF89009">
    <property type="entry name" value="GAT-like domain"/>
    <property type="match status" value="1"/>
</dbReference>
<evidence type="ECO:0000256" key="7">
    <source>
        <dbReference type="ARBA" id="ARBA00023176"/>
    </source>
</evidence>
<dbReference type="InterPro" id="IPR013809">
    <property type="entry name" value="ENTH"/>
</dbReference>
<keyword evidence="12" id="KW-1185">Reference proteome</keyword>
<dbReference type="GO" id="GO:0030136">
    <property type="term" value="C:clathrin-coated vesicle"/>
    <property type="evidence" value="ECO:0007669"/>
    <property type="project" value="UniProtKB-SubCell"/>
</dbReference>
<protein>
    <recommendedName>
        <fullName evidence="10">ENTH domain-containing protein</fullName>
    </recommendedName>
</protein>
<proteinExistence type="predicted"/>
<dbReference type="PANTHER" id="PTHR22951">
    <property type="entry name" value="CLATHRIN ASSEMBLY PROTEIN"/>
    <property type="match status" value="1"/>
</dbReference>
<dbReference type="PROSITE" id="PS50942">
    <property type="entry name" value="ENTH"/>
    <property type="match status" value="1"/>
</dbReference>
<feature type="compositionally biased region" description="Low complexity" evidence="9">
    <location>
        <begin position="314"/>
        <end position="323"/>
    </location>
</feature>
<dbReference type="Gene3D" id="1.20.58.150">
    <property type="entry name" value="ANTH domain"/>
    <property type="match status" value="1"/>
</dbReference>
<sequence>MPSKIRKAIGVVKDQTSISLAKVSATNSSNLEVAILKATSHDEIPVDERYVKEVLFVTSSNKFYASITANALARRIGRTRNWVVALKSLMLVLRLFQDGDPYFAREVLHTMKKGSKIVNLSSFRDGSSNSSPWDYTAFIRTFALYLDERLNCFLKGKLQRRMTVKDDTKHDARRSSEPVRDMKPAMLLDRMFYWQRLLDRAVATQPTGAAKANRLVQISLYAIVHETYDLYRDVSGGLGLLLDSFFHLQYQSCVDAFNACVKASKQFEELGKFYTLCKGIGVGRMSEYPSIRTISQELLDTLGEFLKDQNAIPNTSTSNTSNSQEGSEMRSKRSPGGTKTCLEDLMSGPNGGTDSMIDKEGSLEEEQPPCVVEDLIDVSSPPGSTRTSSTSIDYNEQNLEHPLHDLICISIGDCEGGASTSSTSPGLVAHQSNISSLSTLDLGLLFDDQEQRASSVSGSDYGGREGWELMLAENNESNDNGEREGWELMLVENNASDATNLANNNDNNKNAPSIGFEPSFFDSLYNQATSSTSMYNQSDANYVNPFLNGENDELALTLLPANDANSIANSPAFDVFSATYSPFQYQVSPGFCGQNPNGSTTESEMKTHCDPFSTWQSPIDNSSAENRIYGSTPAL</sequence>
<dbReference type="GO" id="GO:0072583">
    <property type="term" value="P:clathrin-dependent endocytosis"/>
    <property type="evidence" value="ECO:0007669"/>
    <property type="project" value="InterPro"/>
</dbReference>
<dbReference type="InterPro" id="IPR048050">
    <property type="entry name" value="ANTH_N_plant"/>
</dbReference>
<dbReference type="FunFam" id="1.25.40.90:FF:000019">
    <property type="entry name" value="Clathrin coat assembly protein"/>
    <property type="match status" value="1"/>
</dbReference>
<dbReference type="InterPro" id="IPR014712">
    <property type="entry name" value="ANTH_dom_sf"/>
</dbReference>
<dbReference type="InterPro" id="IPR045192">
    <property type="entry name" value="AP180-like"/>
</dbReference>
<dbReference type="InterPro" id="IPR011417">
    <property type="entry name" value="ANTH_dom"/>
</dbReference>
<evidence type="ECO:0000256" key="1">
    <source>
        <dbReference type="ARBA" id="ARBA00004132"/>
    </source>
</evidence>
<evidence type="ECO:0000256" key="4">
    <source>
        <dbReference type="ARBA" id="ARBA00022583"/>
    </source>
</evidence>
<name>A0AAP0PR89_9MAGN</name>
<dbReference type="CDD" id="cd16987">
    <property type="entry name" value="ANTH_N_AP180_plant"/>
    <property type="match status" value="1"/>
</dbReference>
<dbReference type="GO" id="GO:0000149">
    <property type="term" value="F:SNARE binding"/>
    <property type="evidence" value="ECO:0007669"/>
    <property type="project" value="TreeGrafter"/>
</dbReference>
<evidence type="ECO:0000313" key="12">
    <source>
        <dbReference type="Proteomes" id="UP001420932"/>
    </source>
</evidence>
<keyword evidence="6" id="KW-0472">Membrane</keyword>
<keyword evidence="7" id="KW-0168">Coated pit</keyword>
<dbReference type="GO" id="GO:0005794">
    <property type="term" value="C:Golgi apparatus"/>
    <property type="evidence" value="ECO:0007669"/>
    <property type="project" value="UniProtKB-SubCell"/>
</dbReference>
<dbReference type="EMBL" id="JBBNAF010000004">
    <property type="protein sequence ID" value="KAK9151555.1"/>
    <property type="molecule type" value="Genomic_DNA"/>
</dbReference>
<dbReference type="GO" id="GO:0005546">
    <property type="term" value="F:phosphatidylinositol-4,5-bisphosphate binding"/>
    <property type="evidence" value="ECO:0007669"/>
    <property type="project" value="TreeGrafter"/>
</dbReference>
<evidence type="ECO:0000256" key="2">
    <source>
        <dbReference type="ARBA" id="ARBA00004555"/>
    </source>
</evidence>
<dbReference type="GO" id="GO:0032050">
    <property type="term" value="F:clathrin heavy chain binding"/>
    <property type="evidence" value="ECO:0007669"/>
    <property type="project" value="TreeGrafter"/>
</dbReference>
<feature type="domain" description="ENTH" evidence="10">
    <location>
        <begin position="23"/>
        <end position="160"/>
    </location>
</feature>
<dbReference type="AlphaFoldDB" id="A0AAP0PR89"/>
<organism evidence="11 12">
    <name type="scientific">Stephania yunnanensis</name>
    <dbReference type="NCBI Taxonomy" id="152371"/>
    <lineage>
        <taxon>Eukaryota</taxon>
        <taxon>Viridiplantae</taxon>
        <taxon>Streptophyta</taxon>
        <taxon>Embryophyta</taxon>
        <taxon>Tracheophyta</taxon>
        <taxon>Spermatophyta</taxon>
        <taxon>Magnoliopsida</taxon>
        <taxon>Ranunculales</taxon>
        <taxon>Menispermaceae</taxon>
        <taxon>Menispermoideae</taxon>
        <taxon>Cissampelideae</taxon>
        <taxon>Stephania</taxon>
    </lineage>
</organism>
<comment type="subcellular location">
    <subcellularLocation>
        <location evidence="1">Cytoplasmic vesicle</location>
        <location evidence="1">Clathrin-coated vesicle</location>
    </subcellularLocation>
    <subcellularLocation>
        <location evidence="2">Golgi apparatus</location>
    </subcellularLocation>
    <subcellularLocation>
        <location evidence="3">Membrane</location>
        <location evidence="3">Clathrin-coated pit</location>
    </subcellularLocation>
</comment>